<dbReference type="AlphaFoldDB" id="A0A183CWT1"/>
<dbReference type="Gene3D" id="1.20.1530.20">
    <property type="match status" value="1"/>
</dbReference>
<keyword evidence="1" id="KW-1133">Transmembrane helix</keyword>
<sequence>MMPFWMWLLGFHFIQSFHPEAEIKVPYVKIVSSLITMIVPLLFGIMLSHFRPTMRHQARRIMRPFIIFVLIFLIGFGTVANIYMIHLLTITAIIGGLLLPWCGFSIGCFTAILLRQPPPNVTAIAIETGIQNTGIAIMLLKFSFPDPDADISALIPVIAASMTPLPLLLIVALHWAWKALKKRRTADKCNGLEAKTIEDGTNTGANGMDDIVVTCKFKENEDNPLMNNETKQTA</sequence>
<keyword evidence="1" id="KW-0812">Transmembrane</keyword>
<dbReference type="InterPro" id="IPR004710">
    <property type="entry name" value="Bilac:Na_transpt"/>
</dbReference>
<keyword evidence="1" id="KW-0472">Membrane</keyword>
<feature type="transmembrane region" description="Helical" evidence="1">
    <location>
        <begin position="26"/>
        <end position="45"/>
    </location>
</feature>
<feature type="transmembrane region" description="Helical" evidence="1">
    <location>
        <begin position="121"/>
        <end position="142"/>
    </location>
</feature>
<name>A0A183CWT1_9BILA</name>
<dbReference type="PANTHER" id="PTHR10361">
    <property type="entry name" value="SODIUM-BILE ACID COTRANSPORTER"/>
    <property type="match status" value="1"/>
</dbReference>
<feature type="transmembrane region" description="Helical" evidence="1">
    <location>
        <begin position="65"/>
        <end position="84"/>
    </location>
</feature>
<feature type="chain" id="PRO_5043138452" evidence="2">
    <location>
        <begin position="17"/>
        <end position="234"/>
    </location>
</feature>
<gene>
    <name evidence="3" type="ORF">GPUH_LOCUS922</name>
</gene>
<feature type="transmembrane region" description="Helical" evidence="1">
    <location>
        <begin position="154"/>
        <end position="177"/>
    </location>
</feature>
<accession>A0A183CWT1</accession>
<dbReference type="EMBL" id="UYRT01000975">
    <property type="protein sequence ID" value="VDK29031.1"/>
    <property type="molecule type" value="Genomic_DNA"/>
</dbReference>
<feature type="transmembrane region" description="Helical" evidence="1">
    <location>
        <begin position="90"/>
        <end position="114"/>
    </location>
</feature>
<keyword evidence="2" id="KW-0732">Signal</keyword>
<evidence type="ECO:0000313" key="5">
    <source>
        <dbReference type="WBParaSite" id="GPUH_0000092201-mRNA-1"/>
    </source>
</evidence>
<evidence type="ECO:0000256" key="2">
    <source>
        <dbReference type="SAM" id="SignalP"/>
    </source>
</evidence>
<dbReference type="PANTHER" id="PTHR10361:SF28">
    <property type="entry name" value="P3 PROTEIN-RELATED"/>
    <property type="match status" value="1"/>
</dbReference>
<dbReference type="InterPro" id="IPR038770">
    <property type="entry name" value="Na+/solute_symporter_sf"/>
</dbReference>
<proteinExistence type="predicted"/>
<organism evidence="5">
    <name type="scientific">Gongylonema pulchrum</name>
    <dbReference type="NCBI Taxonomy" id="637853"/>
    <lineage>
        <taxon>Eukaryota</taxon>
        <taxon>Metazoa</taxon>
        <taxon>Ecdysozoa</taxon>
        <taxon>Nematoda</taxon>
        <taxon>Chromadorea</taxon>
        <taxon>Rhabditida</taxon>
        <taxon>Spirurina</taxon>
        <taxon>Spiruromorpha</taxon>
        <taxon>Spiruroidea</taxon>
        <taxon>Gongylonematidae</taxon>
        <taxon>Gongylonema</taxon>
    </lineage>
</organism>
<evidence type="ECO:0000313" key="4">
    <source>
        <dbReference type="Proteomes" id="UP000271098"/>
    </source>
</evidence>
<evidence type="ECO:0000313" key="3">
    <source>
        <dbReference type="EMBL" id="VDK29031.1"/>
    </source>
</evidence>
<evidence type="ECO:0000256" key="1">
    <source>
        <dbReference type="SAM" id="Phobius"/>
    </source>
</evidence>
<reference evidence="5" key="1">
    <citation type="submission" date="2016-06" db="UniProtKB">
        <authorList>
            <consortium name="WormBaseParasite"/>
        </authorList>
    </citation>
    <scope>IDENTIFICATION</scope>
</reference>
<dbReference type="Proteomes" id="UP000271098">
    <property type="component" value="Unassembled WGS sequence"/>
</dbReference>
<dbReference type="WBParaSite" id="GPUH_0000092201-mRNA-1">
    <property type="protein sequence ID" value="GPUH_0000092201-mRNA-1"/>
    <property type="gene ID" value="GPUH_0000092201"/>
</dbReference>
<protein>
    <submittedName>
        <fullName evidence="5">Ileal sodium/bile acid cotransporter</fullName>
    </submittedName>
</protein>
<feature type="signal peptide" evidence="2">
    <location>
        <begin position="1"/>
        <end position="16"/>
    </location>
</feature>
<keyword evidence="4" id="KW-1185">Reference proteome</keyword>
<reference evidence="3 4" key="2">
    <citation type="submission" date="2018-11" db="EMBL/GenBank/DDBJ databases">
        <authorList>
            <consortium name="Pathogen Informatics"/>
        </authorList>
    </citation>
    <scope>NUCLEOTIDE SEQUENCE [LARGE SCALE GENOMIC DNA]</scope>
</reference>
<dbReference type="OrthoDB" id="203097at2759"/>